<keyword evidence="2" id="KW-1185">Reference proteome</keyword>
<reference evidence="1" key="1">
    <citation type="submission" date="2021-01" db="EMBL/GenBank/DDBJ databases">
        <authorList>
            <consortium name="Genoscope - CEA"/>
            <person name="William W."/>
        </authorList>
    </citation>
    <scope>NUCLEOTIDE SEQUENCE</scope>
</reference>
<organism evidence="1 2">
    <name type="scientific">Paramecium pentaurelia</name>
    <dbReference type="NCBI Taxonomy" id="43138"/>
    <lineage>
        <taxon>Eukaryota</taxon>
        <taxon>Sar</taxon>
        <taxon>Alveolata</taxon>
        <taxon>Ciliophora</taxon>
        <taxon>Intramacronucleata</taxon>
        <taxon>Oligohymenophorea</taxon>
        <taxon>Peniculida</taxon>
        <taxon>Parameciidae</taxon>
        <taxon>Paramecium</taxon>
    </lineage>
</organism>
<evidence type="ECO:0000313" key="1">
    <source>
        <dbReference type="EMBL" id="CAD8203726.1"/>
    </source>
</evidence>
<comment type="caution">
    <text evidence="1">The sequence shown here is derived from an EMBL/GenBank/DDBJ whole genome shotgun (WGS) entry which is preliminary data.</text>
</comment>
<accession>A0A8S1XQG8</accession>
<gene>
    <name evidence="1" type="ORF">PPENT_87.1.T1340144</name>
</gene>
<dbReference type="AlphaFoldDB" id="A0A8S1XQG8"/>
<evidence type="ECO:0000313" key="2">
    <source>
        <dbReference type="Proteomes" id="UP000689195"/>
    </source>
</evidence>
<protein>
    <submittedName>
        <fullName evidence="1">Uncharacterized protein</fullName>
    </submittedName>
</protein>
<dbReference type="EMBL" id="CAJJDO010000134">
    <property type="protein sequence ID" value="CAD8203726.1"/>
    <property type="molecule type" value="Genomic_DNA"/>
</dbReference>
<proteinExistence type="predicted"/>
<sequence length="265" mass="31903">MICSNLEIVENNEKLTSKDLVQKMEAYCLEMQQCIESFFMRIDNLLDQIINDSFNSFNQNLEQSQQAMLHQQFILFPSLAIPRFWNQQFGNELIHSISSLLKFSIENQIKKNVEGLNLDNRAIQKENDMLRQRIRIKLEKLFQRISFFNKIQITRQINFRERKNSFGLQNVLLVWICDQPFPKIQFWYMLQRYYLKRLSRINFRDRSWGFKLKVNDIIKITFDLKQQIIKWENLKSNQSQTLTLETNYGLYSCFRLASSKVLLIE</sequence>
<dbReference type="Proteomes" id="UP000689195">
    <property type="component" value="Unassembled WGS sequence"/>
</dbReference>
<name>A0A8S1XQG8_9CILI</name>